<feature type="transmembrane region" description="Helical" evidence="1">
    <location>
        <begin position="418"/>
        <end position="439"/>
    </location>
</feature>
<keyword evidence="1" id="KW-0812">Transmembrane</keyword>
<keyword evidence="1" id="KW-0472">Membrane</keyword>
<feature type="transmembrane region" description="Helical" evidence="1">
    <location>
        <begin position="386"/>
        <end position="406"/>
    </location>
</feature>
<dbReference type="GO" id="GO:0008643">
    <property type="term" value="P:carbohydrate transport"/>
    <property type="evidence" value="ECO:0007669"/>
    <property type="project" value="InterPro"/>
</dbReference>
<dbReference type="Proteomes" id="UP000239209">
    <property type="component" value="Unassembled WGS sequence"/>
</dbReference>
<keyword evidence="3" id="KW-1185">Reference proteome</keyword>
<feature type="transmembrane region" description="Helical" evidence="1">
    <location>
        <begin position="309"/>
        <end position="327"/>
    </location>
</feature>
<dbReference type="CDD" id="cd17332">
    <property type="entry name" value="MFS_MelB_like"/>
    <property type="match status" value="1"/>
</dbReference>
<dbReference type="RefSeq" id="WP_106130514.1">
    <property type="nucleotide sequence ID" value="NZ_PVZG01000023.1"/>
</dbReference>
<reference evidence="2 3" key="1">
    <citation type="submission" date="2018-03" db="EMBL/GenBank/DDBJ databases">
        <title>Genomic Encyclopedia of Archaeal and Bacterial Type Strains, Phase II (KMG-II): from individual species to whole genera.</title>
        <authorList>
            <person name="Goeker M."/>
        </authorList>
    </citation>
    <scope>NUCLEOTIDE SEQUENCE [LARGE SCALE GENOMIC DNA]</scope>
    <source>
        <strain evidence="2 3">DSM 45348</strain>
    </source>
</reference>
<dbReference type="GO" id="GO:0015293">
    <property type="term" value="F:symporter activity"/>
    <property type="evidence" value="ECO:0007669"/>
    <property type="project" value="InterPro"/>
</dbReference>
<evidence type="ECO:0000256" key="1">
    <source>
        <dbReference type="SAM" id="Phobius"/>
    </source>
</evidence>
<dbReference type="NCBIfam" id="TIGR00792">
    <property type="entry name" value="gph"/>
    <property type="match status" value="1"/>
</dbReference>
<feature type="transmembrane region" description="Helical" evidence="1">
    <location>
        <begin position="195"/>
        <end position="216"/>
    </location>
</feature>
<gene>
    <name evidence="2" type="ORF">CLV70_12317</name>
</gene>
<comment type="caution">
    <text evidence="2">The sequence shown here is derived from an EMBL/GenBank/DDBJ whole genome shotgun (WGS) entry which is preliminary data.</text>
</comment>
<dbReference type="GO" id="GO:0006814">
    <property type="term" value="P:sodium ion transport"/>
    <property type="evidence" value="ECO:0007669"/>
    <property type="project" value="InterPro"/>
</dbReference>
<dbReference type="InterPro" id="IPR036259">
    <property type="entry name" value="MFS_trans_sf"/>
</dbReference>
<dbReference type="SUPFAM" id="SSF103473">
    <property type="entry name" value="MFS general substrate transporter"/>
    <property type="match status" value="1"/>
</dbReference>
<feature type="transmembrane region" description="Helical" evidence="1">
    <location>
        <begin position="278"/>
        <end position="297"/>
    </location>
</feature>
<dbReference type="Gene3D" id="1.20.1250.20">
    <property type="entry name" value="MFS general substrate transporter like domains"/>
    <property type="match status" value="2"/>
</dbReference>
<feature type="transmembrane region" description="Helical" evidence="1">
    <location>
        <begin position="91"/>
        <end position="110"/>
    </location>
</feature>
<dbReference type="InterPro" id="IPR001927">
    <property type="entry name" value="Na/Gal_symport"/>
</dbReference>
<accession>A0A2T0RHD0</accession>
<dbReference type="Pfam" id="PF13347">
    <property type="entry name" value="MFS_2"/>
    <property type="match status" value="1"/>
</dbReference>
<protein>
    <submittedName>
        <fullName evidence="2">Glucuronide carrier protein</fullName>
    </submittedName>
</protein>
<dbReference type="AlphaFoldDB" id="A0A2T0RHD0"/>
<dbReference type="GO" id="GO:0005886">
    <property type="term" value="C:plasma membrane"/>
    <property type="evidence" value="ECO:0007669"/>
    <property type="project" value="TreeGrafter"/>
</dbReference>
<feature type="transmembrane region" description="Helical" evidence="1">
    <location>
        <begin position="333"/>
        <end position="356"/>
    </location>
</feature>
<evidence type="ECO:0000313" key="2">
    <source>
        <dbReference type="EMBL" id="PRY20549.1"/>
    </source>
</evidence>
<evidence type="ECO:0000313" key="3">
    <source>
        <dbReference type="Proteomes" id="UP000239209"/>
    </source>
</evidence>
<dbReference type="InterPro" id="IPR039672">
    <property type="entry name" value="MFS_2"/>
</dbReference>
<dbReference type="PANTHER" id="PTHR11328:SF39">
    <property type="entry name" value="2,3-DIHYDROXYPROPANE-1-SULFONATE EXPORTER-RELATED"/>
    <property type="match status" value="1"/>
</dbReference>
<dbReference type="OrthoDB" id="181905at2"/>
<organism evidence="2 3">
    <name type="scientific">Pseudosporangium ferrugineum</name>
    <dbReference type="NCBI Taxonomy" id="439699"/>
    <lineage>
        <taxon>Bacteria</taxon>
        <taxon>Bacillati</taxon>
        <taxon>Actinomycetota</taxon>
        <taxon>Actinomycetes</taxon>
        <taxon>Micromonosporales</taxon>
        <taxon>Micromonosporaceae</taxon>
        <taxon>Pseudosporangium</taxon>
    </lineage>
</organism>
<name>A0A2T0RHD0_9ACTN</name>
<feature type="transmembrane region" description="Helical" evidence="1">
    <location>
        <begin position="43"/>
        <end position="64"/>
    </location>
</feature>
<feature type="transmembrane region" description="Helical" evidence="1">
    <location>
        <begin position="244"/>
        <end position="266"/>
    </location>
</feature>
<dbReference type="EMBL" id="PVZG01000023">
    <property type="protein sequence ID" value="PRY20549.1"/>
    <property type="molecule type" value="Genomic_DNA"/>
</dbReference>
<feature type="transmembrane region" description="Helical" evidence="1">
    <location>
        <begin position="162"/>
        <end position="183"/>
    </location>
</feature>
<proteinExistence type="predicted"/>
<feature type="transmembrane region" description="Helical" evidence="1">
    <location>
        <begin position="122"/>
        <end position="142"/>
    </location>
</feature>
<dbReference type="PANTHER" id="PTHR11328">
    <property type="entry name" value="MAJOR FACILITATOR SUPERFAMILY DOMAIN-CONTAINING PROTEIN"/>
    <property type="match status" value="1"/>
</dbReference>
<sequence>MDTVTAAPSATAAPRLGTLQFAGYAAGDAANNLAFSMTSFFLLIYYTDVVGISAAAAGTLFLLIRIWDAFADIFAGRVVDRTMTRWGKFRPFFVFAGPPVLLLSVVTFTVPRQFDGGGAQLAAAYVTYGLLGLAYSLVNIPYGSLAAAMTQRPGERAKLASFRMIGTAVTTIMLAFVVSPQIQQYRGDPDGFQRSLLITTLIFAVVGVALYLFLFLTARESVQRDVAHVSAGQSFTTLRRNKPLIMLCLSSLAFLTALFSLQTVQVYYARDVLGNAELLTALTVLSVGAIFLVAPLMPRLVRAVGKKRAFLSFGAVGLLAGIGISVSPPSTPWVSMTFFGIMGVSTAGINTLMWALEADTVEYGEWQTGVRTEGITYALFSFTRKLGQAVGGAVAAYAIALGGYVGGAAVQDQQALDAIRYASGFIPVAFILIGMLIFFRYPLTEQTFATMVAETQARRAAR</sequence>
<keyword evidence="1" id="KW-1133">Transmembrane helix</keyword>